<accession>A0A396HDN6</accession>
<comment type="caution">
    <text evidence="1">The sequence shown here is derived from an EMBL/GenBank/DDBJ whole genome shotgun (WGS) entry which is preliminary data.</text>
</comment>
<organism evidence="1 2">
    <name type="scientific">Medicago truncatula</name>
    <name type="common">Barrel medic</name>
    <name type="synonym">Medicago tribuloides</name>
    <dbReference type="NCBI Taxonomy" id="3880"/>
    <lineage>
        <taxon>Eukaryota</taxon>
        <taxon>Viridiplantae</taxon>
        <taxon>Streptophyta</taxon>
        <taxon>Embryophyta</taxon>
        <taxon>Tracheophyta</taxon>
        <taxon>Spermatophyta</taxon>
        <taxon>Magnoliopsida</taxon>
        <taxon>eudicotyledons</taxon>
        <taxon>Gunneridae</taxon>
        <taxon>Pentapetalae</taxon>
        <taxon>rosids</taxon>
        <taxon>fabids</taxon>
        <taxon>Fabales</taxon>
        <taxon>Fabaceae</taxon>
        <taxon>Papilionoideae</taxon>
        <taxon>50 kb inversion clade</taxon>
        <taxon>NPAAA clade</taxon>
        <taxon>Hologalegina</taxon>
        <taxon>IRL clade</taxon>
        <taxon>Trifolieae</taxon>
        <taxon>Medicago</taxon>
    </lineage>
</organism>
<dbReference type="AlphaFoldDB" id="A0A396HDN6"/>
<protein>
    <submittedName>
        <fullName evidence="1">Uncharacterized protein</fullName>
    </submittedName>
</protein>
<name>A0A396HDN6_MEDTR</name>
<evidence type="ECO:0000313" key="2">
    <source>
        <dbReference type="Proteomes" id="UP000265566"/>
    </source>
</evidence>
<dbReference type="EMBL" id="PSQE01000006">
    <property type="protein sequence ID" value="RHN50748.1"/>
    <property type="molecule type" value="Genomic_DNA"/>
</dbReference>
<evidence type="ECO:0000313" key="1">
    <source>
        <dbReference type="EMBL" id="RHN50748.1"/>
    </source>
</evidence>
<proteinExistence type="predicted"/>
<reference evidence="2" key="1">
    <citation type="journal article" date="2018" name="Nat. Plants">
        <title>Whole-genome landscape of Medicago truncatula symbiotic genes.</title>
        <authorList>
            <person name="Pecrix Y."/>
            <person name="Staton S.E."/>
            <person name="Sallet E."/>
            <person name="Lelandais-Briere C."/>
            <person name="Moreau S."/>
            <person name="Carrere S."/>
            <person name="Blein T."/>
            <person name="Jardinaud M.F."/>
            <person name="Latrasse D."/>
            <person name="Zouine M."/>
            <person name="Zahm M."/>
            <person name="Kreplak J."/>
            <person name="Mayjonade B."/>
            <person name="Satge C."/>
            <person name="Perez M."/>
            <person name="Cauet S."/>
            <person name="Marande W."/>
            <person name="Chantry-Darmon C."/>
            <person name="Lopez-Roques C."/>
            <person name="Bouchez O."/>
            <person name="Berard A."/>
            <person name="Debelle F."/>
            <person name="Munos S."/>
            <person name="Bendahmane A."/>
            <person name="Berges H."/>
            <person name="Niebel A."/>
            <person name="Buitink J."/>
            <person name="Frugier F."/>
            <person name="Benhamed M."/>
            <person name="Crespi M."/>
            <person name="Gouzy J."/>
            <person name="Gamas P."/>
        </authorList>
    </citation>
    <scope>NUCLEOTIDE SEQUENCE [LARGE SCALE GENOMIC DNA]</scope>
    <source>
        <strain evidence="2">cv. Jemalong A17</strain>
    </source>
</reference>
<dbReference type="Proteomes" id="UP000265566">
    <property type="component" value="Chromosome 6"/>
</dbReference>
<dbReference type="Gramene" id="rna35073">
    <property type="protein sequence ID" value="RHN50748.1"/>
    <property type="gene ID" value="gene35073"/>
</dbReference>
<gene>
    <name evidence="1" type="ORF">MtrunA17_Chr6g0460861</name>
</gene>
<sequence>MKFKCIIDGNVYPEKLYLTYMYKRVFLFIGYIHECFFGICDF</sequence>